<evidence type="ECO:0000259" key="1">
    <source>
        <dbReference type="Pfam" id="PF26640"/>
    </source>
</evidence>
<dbReference type="InterPro" id="IPR058525">
    <property type="entry name" value="DUF8212"/>
</dbReference>
<comment type="caution">
    <text evidence="2">The sequence shown here is derived from an EMBL/GenBank/DDBJ whole genome shotgun (WGS) entry which is preliminary data.</text>
</comment>
<evidence type="ECO:0000313" key="3">
    <source>
        <dbReference type="Proteomes" id="UP001498398"/>
    </source>
</evidence>
<proteinExistence type="predicted"/>
<protein>
    <recommendedName>
        <fullName evidence="1">DUF8212 domain-containing protein</fullName>
    </recommendedName>
</protein>
<dbReference type="PANTHER" id="PTHR10622">
    <property type="entry name" value="HET DOMAIN-CONTAINING PROTEIN"/>
    <property type="match status" value="1"/>
</dbReference>
<name>A0ABR1J2L5_9AGAR</name>
<accession>A0ABR1J2L5</accession>
<sequence>MYGYYRNSRICFAYLADVSGTGNPRQLGSDFRRSRWFRRGWTLQELLAPLSLVFFNHDWEYIGSKSSLKVVISEVTGIPIPVLLYNHPGAISIATRMSWAVQRETTRAEDLAYCLMGIFDVNMPTLYGEGGPNAFIRLQQEIIKFSDDQSIFAWTAHTPEQRGLFARSPSEFRCSGDIQVSDELEETSPYAMTSRGLRIELPLVNYMGHILAILRCRRKGAQLGIYLHREKGNQYIRESPEQAVIWYPWLQEHHPSRTEVVYIKEKDSSCTKWNLFLSGVASETTLDIKLLPSLKKFIHFKMVGKATTNIRGVLLKRRQECFVLFVGVQEHVTWLHLITRDPLVQELAYMHYKTPLPVGTIERIWDQLSYHAIQQRSELIRLEKSLNSKEMISVTVREIDKNSQSCYVAEVGIINRSGQKDEDDSYYVPPEYDFYINWAQVYTFSLEEVYPVNVCRKFKATMSFISTKLKAEPCVLVFSHEETKNTFAVVLRVLDSEVWSDIFQIDARETAESVSQRVKDRSEISTSRLVIAGNTFEVSAGRKECLVKGHDLWARILESSPFSGTGDNITNPPELQPGSQSIHGIIVSSSKTAQNTFESAGGIRP</sequence>
<organism evidence="2 3">
    <name type="scientific">Marasmiellus scandens</name>
    <dbReference type="NCBI Taxonomy" id="2682957"/>
    <lineage>
        <taxon>Eukaryota</taxon>
        <taxon>Fungi</taxon>
        <taxon>Dikarya</taxon>
        <taxon>Basidiomycota</taxon>
        <taxon>Agaricomycotina</taxon>
        <taxon>Agaricomycetes</taxon>
        <taxon>Agaricomycetidae</taxon>
        <taxon>Agaricales</taxon>
        <taxon>Marasmiineae</taxon>
        <taxon>Omphalotaceae</taxon>
        <taxon>Marasmiellus</taxon>
    </lineage>
</organism>
<keyword evidence="3" id="KW-1185">Reference proteome</keyword>
<feature type="domain" description="DUF8212" evidence="1">
    <location>
        <begin position="133"/>
        <end position="157"/>
    </location>
</feature>
<reference evidence="2 3" key="1">
    <citation type="submission" date="2024-01" db="EMBL/GenBank/DDBJ databases">
        <title>A draft genome for the cacao thread blight pathogen Marasmiellus scandens.</title>
        <authorList>
            <person name="Baruah I.K."/>
            <person name="Leung J."/>
            <person name="Bukari Y."/>
            <person name="Amoako-Attah I."/>
            <person name="Meinhardt L.W."/>
            <person name="Bailey B.A."/>
            <person name="Cohen S.P."/>
        </authorList>
    </citation>
    <scope>NUCLEOTIDE SEQUENCE [LARGE SCALE GENOMIC DNA]</scope>
    <source>
        <strain evidence="2 3">GH-19</strain>
    </source>
</reference>
<dbReference type="EMBL" id="JBANRG010000038">
    <property type="protein sequence ID" value="KAK7448453.1"/>
    <property type="molecule type" value="Genomic_DNA"/>
</dbReference>
<dbReference type="Pfam" id="PF26640">
    <property type="entry name" value="DUF8212"/>
    <property type="match status" value="1"/>
</dbReference>
<evidence type="ECO:0000313" key="2">
    <source>
        <dbReference type="EMBL" id="KAK7448453.1"/>
    </source>
</evidence>
<dbReference type="Proteomes" id="UP001498398">
    <property type="component" value="Unassembled WGS sequence"/>
</dbReference>
<dbReference type="PANTHER" id="PTHR10622:SF10">
    <property type="entry name" value="HET DOMAIN-CONTAINING PROTEIN"/>
    <property type="match status" value="1"/>
</dbReference>
<gene>
    <name evidence="2" type="ORF">VKT23_013715</name>
</gene>